<dbReference type="Proteomes" id="UP000009161">
    <property type="component" value="Segment"/>
</dbReference>
<proteinExistence type="predicted"/>
<keyword evidence="2" id="KW-1185">Reference proteome</keyword>
<evidence type="ECO:0000313" key="2">
    <source>
        <dbReference type="Proteomes" id="UP000009161"/>
    </source>
</evidence>
<sequence length="119" mass="13805">MESALSLFTSIETHGIVVRKHINWDYVGIAITTIGTIVVFKDTDWSYYGVYSPFKGRYHIHMPFTDIVIFDDKSKDVLNEVWGCLHFAECYIEKGVVYSINKFRMRSFIPFGVHTTTKL</sequence>
<accession>D1GF99</accession>
<dbReference type="OrthoDB" id="36231at10239"/>
<protein>
    <submittedName>
        <fullName evidence="1">Uncharacterized protein</fullName>
    </submittedName>
</protein>
<dbReference type="GeneID" id="8676778"/>
<evidence type="ECO:0000313" key="1">
    <source>
        <dbReference type="EMBL" id="ACZ35800.1"/>
    </source>
</evidence>
<reference evidence="1 2" key="1">
    <citation type="journal article" date="2009" name="Environ. Microbiol.">
        <title>Four newly isolated fuselloviruses from extreme geothermal environments reveal unusual morphologies and a possible interviral recombination mechanism.</title>
        <authorList>
            <person name="Redder P."/>
            <person name="Peng X."/>
            <person name="Brugger K."/>
            <person name="Shah S.A."/>
            <person name="Roesch F."/>
            <person name="Greve B."/>
            <person name="She Q."/>
            <person name="Schleper C."/>
            <person name="Forterre P."/>
            <person name="Garrett R.A."/>
            <person name="Prangishvili D."/>
        </authorList>
    </citation>
    <scope>NUCLEOTIDE SEQUENCE [LARGE SCALE GENOMIC DNA]</scope>
</reference>
<dbReference type="KEGG" id="vg:8676778"/>
<name>D1GF99_9VIRU</name>
<organism evidence="1 2">
    <name type="scientific">Betafusellovirus yellowstonense</name>
    <dbReference type="NCBI Taxonomy" id="693629"/>
    <lineage>
        <taxon>Viruses</taxon>
        <taxon>Viruses incertae sedis</taxon>
        <taxon>Fuselloviridae</taxon>
        <taxon>Betafusellovirus</taxon>
    </lineage>
</organism>
<dbReference type="EMBL" id="FJ870917">
    <property type="protein sequence ID" value="ACZ35800.1"/>
    <property type="molecule type" value="Genomic_DNA"/>
</dbReference>
<dbReference type="RefSeq" id="YP_003331420.1">
    <property type="nucleotide sequence ID" value="NC_013585.1"/>
</dbReference>